<feature type="domain" description="Outer membrane protein beta-barrel" evidence="6">
    <location>
        <begin position="33"/>
        <end position="208"/>
    </location>
</feature>
<evidence type="ECO:0000259" key="6">
    <source>
        <dbReference type="Pfam" id="PF13505"/>
    </source>
</evidence>
<comment type="subcellular location">
    <subcellularLocation>
        <location evidence="1">Membrane</location>
    </subcellularLocation>
</comment>
<evidence type="ECO:0000313" key="8">
    <source>
        <dbReference type="Proteomes" id="UP000693972"/>
    </source>
</evidence>
<dbReference type="Gene3D" id="2.40.160.20">
    <property type="match status" value="1"/>
</dbReference>
<keyword evidence="8" id="KW-1185">Reference proteome</keyword>
<accession>A0A975YGL0</accession>
<dbReference type="InterPro" id="IPR051692">
    <property type="entry name" value="OMP-like"/>
</dbReference>
<evidence type="ECO:0000256" key="2">
    <source>
        <dbReference type="ARBA" id="ARBA00022729"/>
    </source>
</evidence>
<dbReference type="GO" id="GO:0016020">
    <property type="term" value="C:membrane"/>
    <property type="evidence" value="ECO:0007669"/>
    <property type="project" value="UniProtKB-SubCell"/>
</dbReference>
<dbReference type="EMBL" id="CP078073">
    <property type="protein sequence ID" value="QXL88535.1"/>
    <property type="molecule type" value="Genomic_DNA"/>
</dbReference>
<feature type="signal peptide" evidence="5">
    <location>
        <begin position="1"/>
        <end position="21"/>
    </location>
</feature>
<keyword evidence="2 5" id="KW-0732">Signal</keyword>
<dbReference type="Proteomes" id="UP000693972">
    <property type="component" value="Unassembled WGS sequence"/>
</dbReference>
<sequence>MKYAVFTGTLAVLLSPVAAFAGGYVAPADPAPVAPVAAAPAPVGYDWSGFYGGIQLEYGDVDANTLAGADAADGDGVLYGVFGGYRYDLGNIVVGAELDLNWADIDLDDPVGTTIGSLDSVHRLGAEVGYDAGPALLYGTVGVAQASATVGGADLQDNGYFFGAGVDYLVTDQIILGAEVLQHEFEDFDNSGLDISATTFGVSAAFRF</sequence>
<reference evidence="7 8" key="1">
    <citation type="submission" date="2021-07" db="EMBL/GenBank/DDBJ databases">
        <title>Karlodiniumbacter phycospheric gen. nov., sp. nov., a phycosphere bacterium isolated from karlodinium veneficum.</title>
        <authorList>
            <person name="Peng Y."/>
            <person name="Jiang L."/>
            <person name="Lee J."/>
        </authorList>
    </citation>
    <scope>NUCLEOTIDE SEQUENCE</scope>
    <source>
        <strain evidence="7 8">N5</strain>
    </source>
</reference>
<dbReference type="InterPro" id="IPR027385">
    <property type="entry name" value="Beta-barrel_OMP"/>
</dbReference>
<evidence type="ECO:0000256" key="1">
    <source>
        <dbReference type="ARBA" id="ARBA00004370"/>
    </source>
</evidence>
<evidence type="ECO:0000256" key="4">
    <source>
        <dbReference type="ARBA" id="ARBA00038306"/>
    </source>
</evidence>
<dbReference type="RefSeq" id="WP_257891602.1">
    <property type="nucleotide sequence ID" value="NZ_JAIMBW010000001.1"/>
</dbReference>
<dbReference type="SUPFAM" id="SSF56925">
    <property type="entry name" value="OMPA-like"/>
    <property type="match status" value="1"/>
</dbReference>
<organism evidence="7">
    <name type="scientific">Gymnodinialimonas phycosphaerae</name>
    <dbReference type="NCBI Taxonomy" id="2841589"/>
    <lineage>
        <taxon>Bacteria</taxon>
        <taxon>Pseudomonadati</taxon>
        <taxon>Pseudomonadota</taxon>
        <taxon>Alphaproteobacteria</taxon>
        <taxon>Rhodobacterales</taxon>
        <taxon>Paracoccaceae</taxon>
        <taxon>Gymnodinialimonas</taxon>
    </lineage>
</organism>
<proteinExistence type="inferred from homology"/>
<evidence type="ECO:0000256" key="3">
    <source>
        <dbReference type="ARBA" id="ARBA00023136"/>
    </source>
</evidence>
<evidence type="ECO:0000313" key="7">
    <source>
        <dbReference type="EMBL" id="QXL88535.1"/>
    </source>
</evidence>
<name>A0A975YGL0_9RHOB</name>
<gene>
    <name evidence="7" type="ORF">KUL25_03135</name>
</gene>
<feature type="chain" id="PRO_5037538602" evidence="5">
    <location>
        <begin position="22"/>
        <end position="208"/>
    </location>
</feature>
<protein>
    <submittedName>
        <fullName evidence="7">Outer membrane beta-barrel protein</fullName>
    </submittedName>
</protein>
<keyword evidence="3" id="KW-0472">Membrane</keyword>
<dbReference type="AlphaFoldDB" id="A0A975YGL0"/>
<dbReference type="EMBL" id="JAIMBW010000001">
    <property type="protein sequence ID" value="MBY4891757.1"/>
    <property type="molecule type" value="Genomic_DNA"/>
</dbReference>
<comment type="similarity">
    <text evidence="4">Belongs to the Omp25/RopB family.</text>
</comment>
<dbReference type="InterPro" id="IPR011250">
    <property type="entry name" value="OMP/PagP_B-barrel"/>
</dbReference>
<dbReference type="Pfam" id="PF13505">
    <property type="entry name" value="OMP_b-brl"/>
    <property type="match status" value="1"/>
</dbReference>
<dbReference type="PANTHER" id="PTHR34001:SF3">
    <property type="entry name" value="BLL7405 PROTEIN"/>
    <property type="match status" value="1"/>
</dbReference>
<dbReference type="PANTHER" id="PTHR34001">
    <property type="entry name" value="BLL7405 PROTEIN"/>
    <property type="match status" value="1"/>
</dbReference>
<evidence type="ECO:0000256" key="5">
    <source>
        <dbReference type="SAM" id="SignalP"/>
    </source>
</evidence>